<gene>
    <name evidence="1" type="ORF">PPNO1_LOCUS3339</name>
</gene>
<reference evidence="1" key="1">
    <citation type="submission" date="2022-11" db="EMBL/GenBank/DDBJ databases">
        <authorList>
            <person name="Scott C."/>
            <person name="Bruce N."/>
        </authorList>
    </citation>
    <scope>NUCLEOTIDE SEQUENCE</scope>
</reference>
<organism evidence="1 2">
    <name type="scientific">Parascedosporium putredinis</name>
    <dbReference type="NCBI Taxonomy" id="1442378"/>
    <lineage>
        <taxon>Eukaryota</taxon>
        <taxon>Fungi</taxon>
        <taxon>Dikarya</taxon>
        <taxon>Ascomycota</taxon>
        <taxon>Pezizomycotina</taxon>
        <taxon>Sordariomycetes</taxon>
        <taxon>Hypocreomycetidae</taxon>
        <taxon>Microascales</taxon>
        <taxon>Microascaceae</taxon>
        <taxon>Parascedosporium</taxon>
    </lineage>
</organism>
<proteinExistence type="predicted"/>
<keyword evidence="2" id="KW-1185">Reference proteome</keyword>
<comment type="caution">
    <text evidence="1">The sequence shown here is derived from an EMBL/GenBank/DDBJ whole genome shotgun (WGS) entry which is preliminary data.</text>
</comment>
<dbReference type="Proteomes" id="UP000838763">
    <property type="component" value="Unassembled WGS sequence"/>
</dbReference>
<evidence type="ECO:0000313" key="2">
    <source>
        <dbReference type="Proteomes" id="UP000838763"/>
    </source>
</evidence>
<protein>
    <submittedName>
        <fullName evidence="1">Uncharacterized protein</fullName>
    </submittedName>
</protein>
<dbReference type="EMBL" id="CALLCH030000008">
    <property type="protein sequence ID" value="CAI4213595.1"/>
    <property type="molecule type" value="Genomic_DNA"/>
</dbReference>
<accession>A0A9P1H0D5</accession>
<evidence type="ECO:0000313" key="1">
    <source>
        <dbReference type="EMBL" id="CAI4213595.1"/>
    </source>
</evidence>
<name>A0A9P1H0D5_9PEZI</name>
<dbReference type="AlphaFoldDB" id="A0A9P1H0D5"/>
<sequence>MISVRRDYIAFYRHASIDPAERVLFLDSRPLYVEASVVTVTTDSVHTTDDKGSSLLVAHRATTLRVDCGSDASPENDACRDAGIYPATAAYTILAEGMAYGGTTTYRVDNSTTTWSCDRAGADDSVSCVKTIVSGGSTRTESTAHDSCYVWGHMVPAVLTAGLDKMAAPPPTEYPVDDKNTITLSYQVFNSDYSDIMSKAGCPATKAAI</sequence>
<dbReference type="OrthoDB" id="5237294at2759"/>